<evidence type="ECO:0000259" key="9">
    <source>
        <dbReference type="SMART" id="SM01003"/>
    </source>
</evidence>
<dbReference type="InterPro" id="IPR036291">
    <property type="entry name" value="NAD(P)-bd_dom_sf"/>
</dbReference>
<dbReference type="CDD" id="cd05304">
    <property type="entry name" value="Rubrum_tdh"/>
    <property type="match status" value="1"/>
</dbReference>
<dbReference type="Pfam" id="PF05222">
    <property type="entry name" value="AlaDh_PNT_N"/>
    <property type="match status" value="1"/>
</dbReference>
<gene>
    <name evidence="10" type="ORF">C7B81_12900</name>
</gene>
<dbReference type="PANTHER" id="PTHR10160:SF19">
    <property type="entry name" value="PROTON-TRANSLOCATING NAD(P)(+) TRANSHYDROGENASE"/>
    <property type="match status" value="1"/>
</dbReference>
<accession>A0ABX5F740</accession>
<evidence type="ECO:0000256" key="4">
    <source>
        <dbReference type="ARBA" id="ARBA00022857"/>
    </source>
</evidence>
<evidence type="ECO:0000256" key="1">
    <source>
        <dbReference type="ARBA" id="ARBA00003943"/>
    </source>
</evidence>
<sequence length="390" mass="40649">MRGLALVKLLIPRETAPGERRVAATPETVRRLVAKGATLQVERGAGQAAGFLDADYAAVGAELWDGEARDWETADAVLCVQPPRPEALARLQAGALLVGLLAPYGATDLVQSLNDRRASAIALELLPRITRAQSMDVLSSQANIAGYKAVLLAAAALDRYVPMLMTAAGTIQPSRVLILGAGVAGLQALATARRLGGVVYVSDVRPAVKEQVESLGGRFIDPPQLEEAPAEVGGYARQASEAFLAAQRQQLADQLALADMVICTALVPGRPAPRLISEAMLDGMRPGAVVVDLAVAQGGNCFGTIPGATVERRGVLLIGADALPSTVPNHASALYARNIAALIEHVLGEDGFRLDPEDPILDGCLLTHAGACRRDDIVEPAGLSPIGARS</sequence>
<dbReference type="SUPFAM" id="SSF52283">
    <property type="entry name" value="Formate/glycerate dehydrogenase catalytic domain-like"/>
    <property type="match status" value="1"/>
</dbReference>
<dbReference type="Gene3D" id="3.40.50.720">
    <property type="entry name" value="NAD(P)-binding Rossmann-like Domain"/>
    <property type="match status" value="2"/>
</dbReference>
<proteinExistence type="predicted"/>
<dbReference type="EMBL" id="PVWP01000009">
    <property type="protein sequence ID" value="PSB36472.1"/>
    <property type="molecule type" value="Genomic_DNA"/>
</dbReference>
<evidence type="ECO:0000256" key="7">
    <source>
        <dbReference type="ARBA" id="ARBA00048202"/>
    </source>
</evidence>
<evidence type="ECO:0000256" key="2">
    <source>
        <dbReference type="ARBA" id="ARBA00012943"/>
    </source>
</evidence>
<keyword evidence="4" id="KW-0521">NADP</keyword>
<keyword evidence="6" id="KW-0520">NAD</keyword>
<dbReference type="SUPFAM" id="SSF51735">
    <property type="entry name" value="NAD(P)-binding Rossmann-fold domains"/>
    <property type="match status" value="1"/>
</dbReference>
<feature type="domain" description="Alanine dehydrogenase/pyridine nucleotide transhydrogenase NAD(H)-binding" evidence="8">
    <location>
        <begin position="154"/>
        <end position="319"/>
    </location>
</feature>
<dbReference type="PANTHER" id="PTHR10160">
    <property type="entry name" value="NAD(P) TRANSHYDROGENASE"/>
    <property type="match status" value="1"/>
</dbReference>
<dbReference type="InterPro" id="IPR007698">
    <property type="entry name" value="AlaDH/PNT_NAD(H)-bd"/>
</dbReference>
<keyword evidence="5" id="KW-1278">Translocase</keyword>
<evidence type="ECO:0000313" key="10">
    <source>
        <dbReference type="EMBL" id="PSB36472.1"/>
    </source>
</evidence>
<organism evidence="10 11">
    <name type="scientific">Aphanothece cf. minutissima CCALA 015</name>
    <dbReference type="NCBI Taxonomy" id="2107695"/>
    <lineage>
        <taxon>Bacteria</taxon>
        <taxon>Bacillati</taxon>
        <taxon>Cyanobacteriota</taxon>
        <taxon>Cyanophyceae</taxon>
        <taxon>Oscillatoriophycideae</taxon>
        <taxon>Chroococcales</taxon>
        <taxon>Aphanothecaceae</taxon>
        <taxon>Aphanothece</taxon>
    </lineage>
</organism>
<dbReference type="Pfam" id="PF01262">
    <property type="entry name" value="AlaDh_PNT_C"/>
    <property type="match status" value="1"/>
</dbReference>
<dbReference type="Proteomes" id="UP000238218">
    <property type="component" value="Unassembled WGS sequence"/>
</dbReference>
<protein>
    <recommendedName>
        <fullName evidence="2">proton-translocating NAD(P)(+) transhydrogenase</fullName>
        <ecNumber evidence="2">7.1.1.1</ecNumber>
    </recommendedName>
</protein>
<keyword evidence="3" id="KW-0547">Nucleotide-binding</keyword>
<reference evidence="10 11" key="1">
    <citation type="submission" date="2018-03" db="EMBL/GenBank/DDBJ databases">
        <title>The ancient ancestry and fast evolution of plastids.</title>
        <authorList>
            <person name="Moore K.R."/>
            <person name="Magnabosco C."/>
            <person name="Momper L."/>
            <person name="Gold D.A."/>
            <person name="Bosak T."/>
            <person name="Fournier G.P."/>
        </authorList>
    </citation>
    <scope>NUCLEOTIDE SEQUENCE [LARGE SCALE GENOMIC DNA]</scope>
    <source>
        <strain evidence="10 11">CCALA 015</strain>
    </source>
</reference>
<feature type="domain" description="Alanine dehydrogenase/pyridine nucleotide transhydrogenase N-terminal" evidence="9">
    <location>
        <begin position="10"/>
        <end position="145"/>
    </location>
</feature>
<comment type="function">
    <text evidence="1">The transhydrogenation between NADH and NADP is coupled to respiration and ATP hydrolysis and functions as a proton pump across the membrane.</text>
</comment>
<dbReference type="InterPro" id="IPR007886">
    <property type="entry name" value="AlaDH/PNT_N"/>
</dbReference>
<evidence type="ECO:0000259" key="8">
    <source>
        <dbReference type="SMART" id="SM01002"/>
    </source>
</evidence>
<comment type="caution">
    <text evidence="10">The sequence shown here is derived from an EMBL/GenBank/DDBJ whole genome shotgun (WGS) entry which is preliminary data.</text>
</comment>
<evidence type="ECO:0000256" key="3">
    <source>
        <dbReference type="ARBA" id="ARBA00022741"/>
    </source>
</evidence>
<dbReference type="EC" id="7.1.1.1" evidence="2"/>
<dbReference type="SMART" id="SM01003">
    <property type="entry name" value="AlaDh_PNT_N"/>
    <property type="match status" value="1"/>
</dbReference>
<dbReference type="SMART" id="SM01002">
    <property type="entry name" value="AlaDh_PNT_C"/>
    <property type="match status" value="1"/>
</dbReference>
<evidence type="ECO:0000313" key="11">
    <source>
        <dbReference type="Proteomes" id="UP000238218"/>
    </source>
</evidence>
<comment type="catalytic activity">
    <reaction evidence="7">
        <text>NAD(+) + NADPH + H(+)(in) = NADH + NADP(+) + H(+)(out)</text>
        <dbReference type="Rhea" id="RHEA:47992"/>
        <dbReference type="ChEBI" id="CHEBI:15378"/>
        <dbReference type="ChEBI" id="CHEBI:57540"/>
        <dbReference type="ChEBI" id="CHEBI:57783"/>
        <dbReference type="ChEBI" id="CHEBI:57945"/>
        <dbReference type="ChEBI" id="CHEBI:58349"/>
        <dbReference type="EC" id="7.1.1.1"/>
    </reaction>
</comment>
<name>A0ABX5F740_9CHRO</name>
<evidence type="ECO:0000256" key="5">
    <source>
        <dbReference type="ARBA" id="ARBA00022967"/>
    </source>
</evidence>
<evidence type="ECO:0000256" key="6">
    <source>
        <dbReference type="ARBA" id="ARBA00023027"/>
    </source>
</evidence>
<keyword evidence="11" id="KW-1185">Reference proteome</keyword>